<comment type="caution">
    <text evidence="1">The sequence shown here is derived from an EMBL/GenBank/DDBJ whole genome shotgun (WGS) entry which is preliminary data.</text>
</comment>
<reference evidence="1" key="1">
    <citation type="journal article" date="2021" name="Genome Biol. Evol.">
        <title>A High-Quality Reference Genome for a Parasitic Bivalve with Doubly Uniparental Inheritance (Bivalvia: Unionida).</title>
        <authorList>
            <person name="Smith C.H."/>
        </authorList>
    </citation>
    <scope>NUCLEOTIDE SEQUENCE</scope>
    <source>
        <strain evidence="1">CHS0354</strain>
    </source>
</reference>
<name>A0AAE0RTN9_9BIVA</name>
<evidence type="ECO:0000313" key="2">
    <source>
        <dbReference type="Proteomes" id="UP001195483"/>
    </source>
</evidence>
<dbReference type="AlphaFoldDB" id="A0AAE0RTN9"/>
<sequence length="88" mass="10476">MISNEILIRVVQPVKLAPPTGYDRQPSLSDIAFLLMWDRVAVYNTHSSMRILLHYLDFIQLRWMPRLNTDWIYKVGHQKFSIYTSPRI</sequence>
<gene>
    <name evidence="1" type="ORF">CHS0354_029627</name>
</gene>
<reference evidence="1" key="3">
    <citation type="submission" date="2023-05" db="EMBL/GenBank/DDBJ databases">
        <authorList>
            <person name="Smith C.H."/>
        </authorList>
    </citation>
    <scope>NUCLEOTIDE SEQUENCE</scope>
    <source>
        <strain evidence="1">CHS0354</strain>
        <tissue evidence="1">Mantle</tissue>
    </source>
</reference>
<evidence type="ECO:0000313" key="1">
    <source>
        <dbReference type="EMBL" id="KAK3579335.1"/>
    </source>
</evidence>
<protein>
    <submittedName>
        <fullName evidence="1">Uncharacterized protein</fullName>
    </submittedName>
</protein>
<proteinExistence type="predicted"/>
<dbReference type="EMBL" id="JAEAOA010001776">
    <property type="protein sequence ID" value="KAK3579335.1"/>
    <property type="molecule type" value="Genomic_DNA"/>
</dbReference>
<keyword evidence="2" id="KW-1185">Reference proteome</keyword>
<dbReference type="Proteomes" id="UP001195483">
    <property type="component" value="Unassembled WGS sequence"/>
</dbReference>
<reference evidence="1" key="2">
    <citation type="journal article" date="2021" name="Genome Biol. Evol.">
        <title>Developing a high-quality reference genome for a parasitic bivalve with doubly uniparental inheritance (Bivalvia: Unionida).</title>
        <authorList>
            <person name="Smith C.H."/>
        </authorList>
    </citation>
    <scope>NUCLEOTIDE SEQUENCE</scope>
    <source>
        <strain evidence="1">CHS0354</strain>
        <tissue evidence="1">Mantle</tissue>
    </source>
</reference>
<accession>A0AAE0RTN9</accession>
<organism evidence="1 2">
    <name type="scientific">Potamilus streckersoni</name>
    <dbReference type="NCBI Taxonomy" id="2493646"/>
    <lineage>
        <taxon>Eukaryota</taxon>
        <taxon>Metazoa</taxon>
        <taxon>Spiralia</taxon>
        <taxon>Lophotrochozoa</taxon>
        <taxon>Mollusca</taxon>
        <taxon>Bivalvia</taxon>
        <taxon>Autobranchia</taxon>
        <taxon>Heteroconchia</taxon>
        <taxon>Palaeoheterodonta</taxon>
        <taxon>Unionida</taxon>
        <taxon>Unionoidea</taxon>
        <taxon>Unionidae</taxon>
        <taxon>Ambleminae</taxon>
        <taxon>Lampsilini</taxon>
        <taxon>Potamilus</taxon>
    </lineage>
</organism>